<keyword evidence="7 10" id="KW-0472">Membrane</keyword>
<evidence type="ECO:0000256" key="5">
    <source>
        <dbReference type="ARBA" id="ARBA00022692"/>
    </source>
</evidence>
<dbReference type="NCBIfam" id="TIGR01783">
    <property type="entry name" value="TonB-siderophor"/>
    <property type="match status" value="1"/>
</dbReference>
<evidence type="ECO:0000256" key="9">
    <source>
        <dbReference type="ARBA" id="ARBA00023237"/>
    </source>
</evidence>
<dbReference type="Pfam" id="PF07715">
    <property type="entry name" value="Plug"/>
    <property type="match status" value="1"/>
</dbReference>
<reference evidence="15 16" key="1">
    <citation type="submission" date="2022-11" db="EMBL/GenBank/DDBJ databases">
        <title>Genome sequencing of Acetobacter type strain.</title>
        <authorList>
            <person name="Heo J."/>
            <person name="Lee D."/>
            <person name="Han B.-H."/>
            <person name="Hong S.-B."/>
            <person name="Kwon S.-W."/>
        </authorList>
    </citation>
    <scope>NUCLEOTIDE SEQUENCE [LARGE SCALE GENOMIC DNA]</scope>
    <source>
        <strain evidence="15 16">KACC 21253</strain>
    </source>
</reference>
<evidence type="ECO:0000256" key="6">
    <source>
        <dbReference type="ARBA" id="ARBA00023077"/>
    </source>
</evidence>
<accession>A0ABT3QCF5</accession>
<evidence type="ECO:0000256" key="11">
    <source>
        <dbReference type="RuleBase" id="RU003357"/>
    </source>
</evidence>
<evidence type="ECO:0000256" key="12">
    <source>
        <dbReference type="SAM" id="SignalP"/>
    </source>
</evidence>
<dbReference type="Gene3D" id="2.170.130.10">
    <property type="entry name" value="TonB-dependent receptor, plug domain"/>
    <property type="match status" value="1"/>
</dbReference>
<dbReference type="InterPro" id="IPR039426">
    <property type="entry name" value="TonB-dep_rcpt-like"/>
</dbReference>
<dbReference type="SUPFAM" id="SSF56935">
    <property type="entry name" value="Porins"/>
    <property type="match status" value="1"/>
</dbReference>
<dbReference type="GO" id="GO:0016491">
    <property type="term" value="F:oxidoreductase activity"/>
    <property type="evidence" value="ECO:0007669"/>
    <property type="project" value="UniProtKB-KW"/>
</dbReference>
<dbReference type="PROSITE" id="PS52016">
    <property type="entry name" value="TONB_DEPENDENT_REC_3"/>
    <property type="match status" value="1"/>
</dbReference>
<evidence type="ECO:0000256" key="7">
    <source>
        <dbReference type="ARBA" id="ARBA00023136"/>
    </source>
</evidence>
<keyword evidence="3 10" id="KW-0813">Transport</keyword>
<keyword evidence="8 15" id="KW-0675">Receptor</keyword>
<comment type="caution">
    <text evidence="15">The sequence shown here is derived from an EMBL/GenBank/DDBJ whole genome shotgun (WGS) entry which is preliminary data.</text>
</comment>
<evidence type="ECO:0000256" key="1">
    <source>
        <dbReference type="ARBA" id="ARBA00004571"/>
    </source>
</evidence>
<dbReference type="PANTHER" id="PTHR32552">
    <property type="entry name" value="FERRICHROME IRON RECEPTOR-RELATED"/>
    <property type="match status" value="1"/>
</dbReference>
<comment type="subcellular location">
    <subcellularLocation>
        <location evidence="1 10">Cell outer membrane</location>
        <topology evidence="1 10">Multi-pass membrane protein</topology>
    </subcellularLocation>
</comment>
<dbReference type="InterPro" id="IPR000531">
    <property type="entry name" value="Beta-barrel_TonB"/>
</dbReference>
<keyword evidence="12" id="KW-0732">Signal</keyword>
<dbReference type="Gene3D" id="2.40.170.20">
    <property type="entry name" value="TonB-dependent receptor, beta-barrel domain"/>
    <property type="match status" value="1"/>
</dbReference>
<evidence type="ECO:0000256" key="4">
    <source>
        <dbReference type="ARBA" id="ARBA00022452"/>
    </source>
</evidence>
<keyword evidence="9 10" id="KW-0998">Cell outer membrane</keyword>
<feature type="domain" description="TonB-dependent receptor-like beta-barrel" evidence="13">
    <location>
        <begin position="337"/>
        <end position="772"/>
    </location>
</feature>
<gene>
    <name evidence="15" type="ORF">OQ497_03140</name>
</gene>
<dbReference type="Proteomes" id="UP001301152">
    <property type="component" value="Unassembled WGS sequence"/>
</dbReference>
<dbReference type="Pfam" id="PF00593">
    <property type="entry name" value="TonB_dep_Rec_b-barrel"/>
    <property type="match status" value="1"/>
</dbReference>
<keyword evidence="5 10" id="KW-0812">Transmembrane</keyword>
<feature type="signal peptide" evidence="12">
    <location>
        <begin position="1"/>
        <end position="33"/>
    </location>
</feature>
<dbReference type="InterPro" id="IPR012910">
    <property type="entry name" value="Plug_dom"/>
</dbReference>
<dbReference type="PANTHER" id="PTHR32552:SF83">
    <property type="entry name" value="BLR3904 PROTEIN"/>
    <property type="match status" value="1"/>
</dbReference>
<keyword evidence="6 11" id="KW-0798">TonB box</keyword>
<evidence type="ECO:0000313" key="15">
    <source>
        <dbReference type="EMBL" id="MCX2562968.1"/>
    </source>
</evidence>
<keyword evidence="15" id="KW-0560">Oxidoreductase</keyword>
<comment type="similarity">
    <text evidence="2 10 11">Belongs to the TonB-dependent receptor family.</text>
</comment>
<evidence type="ECO:0000259" key="13">
    <source>
        <dbReference type="Pfam" id="PF00593"/>
    </source>
</evidence>
<dbReference type="RefSeq" id="WP_173559952.1">
    <property type="nucleotide sequence ID" value="NZ_JAPIUZ010000001.1"/>
</dbReference>
<dbReference type="InterPro" id="IPR037066">
    <property type="entry name" value="Plug_dom_sf"/>
</dbReference>
<keyword evidence="16" id="KW-1185">Reference proteome</keyword>
<keyword evidence="4 10" id="KW-1134">Transmembrane beta strand</keyword>
<sequence length="802" mass="88270">MTHRHLYHSARSTPLMAGFALFCSALHTGNSDAAMTTDHVTKSKHRHTKAYKSVPQSSVVPDTASSQELVHAQPINGPLAQGMHPAHYADEAITVHGSSMNILREDIGLSRMPQDVMHTPQTVNVVPRVLMEQQNVKSLDEALRNVPGITASVGEGEGGMSGDQFLIRGFQAQNDIYENGLRDFGVYTRDSFYYDHVSVIKGPSSEVFGNGTTGGAINIVTKAPHKKDSYQANFSGGSGSYYRGTLDINKQISDSIAVRLSAMGNENNMVGRNYIYSHRWGIAPSVTFGLNKKISYTVDYFHQNDNRIPDYGVWVVQKPGAKIAKPITEYGINRKNWYGTTFDQDDVSTDMLSGRLTAKIKPWLTLYNDTKGGIYHRYYSASQPNCNATCVSKYFSGDTSAAIVRNGGLGGPNPYRQSDWSIQNVFSGIARFNTGGIRHEVIGGFDIEHVEDHRKNYPYNETRQGTNLINPSMNVPGLERVSCAENPGGLASIPNGVGRKCYKDGSATDIGVFLSDQIWLAKWFAIKGGFRLDQWYSLYSATGGVKTTPDSHFKQTQTTVNPTVSMMYTPDDNLMVYFNWSESTTPTSLYVTNSNAPFITGSGYSPERSRLYEVGAKYNAFKGRMGFTAALFRLEKNNSTITDPSTGDVSASSDSQRNQGLELSASGNITANWSIIGTYALYDSRVTGSETAADVGKRIQFVPKNSATLWTSYNIAPRTPYNLSIGGGVTWRQAVWLDAANTARVPATLDFDAMIAHKFGEHWRIAMNGYNLANRLNYSSLFQNRVTPAIGRSFLFNLSASY</sequence>
<evidence type="ECO:0000256" key="2">
    <source>
        <dbReference type="ARBA" id="ARBA00009810"/>
    </source>
</evidence>
<dbReference type="InterPro" id="IPR010105">
    <property type="entry name" value="TonB_sidphr_rcpt"/>
</dbReference>
<feature type="chain" id="PRO_5045878889" evidence="12">
    <location>
        <begin position="34"/>
        <end position="802"/>
    </location>
</feature>
<evidence type="ECO:0000259" key="14">
    <source>
        <dbReference type="Pfam" id="PF07715"/>
    </source>
</evidence>
<dbReference type="CDD" id="cd01347">
    <property type="entry name" value="ligand_gated_channel"/>
    <property type="match status" value="1"/>
</dbReference>
<dbReference type="EMBL" id="JAPIUZ010000001">
    <property type="protein sequence ID" value="MCX2562968.1"/>
    <property type="molecule type" value="Genomic_DNA"/>
</dbReference>
<evidence type="ECO:0000256" key="8">
    <source>
        <dbReference type="ARBA" id="ARBA00023170"/>
    </source>
</evidence>
<evidence type="ECO:0000256" key="3">
    <source>
        <dbReference type="ARBA" id="ARBA00022448"/>
    </source>
</evidence>
<proteinExistence type="inferred from homology"/>
<organism evidence="15 16">
    <name type="scientific">Acetobacter thailandicus</name>
    <dbReference type="NCBI Taxonomy" id="1502842"/>
    <lineage>
        <taxon>Bacteria</taxon>
        <taxon>Pseudomonadati</taxon>
        <taxon>Pseudomonadota</taxon>
        <taxon>Alphaproteobacteria</taxon>
        <taxon>Acetobacterales</taxon>
        <taxon>Acetobacteraceae</taxon>
        <taxon>Acetobacter</taxon>
    </lineage>
</organism>
<feature type="domain" description="TonB-dependent receptor plug" evidence="14">
    <location>
        <begin position="116"/>
        <end position="216"/>
    </location>
</feature>
<protein>
    <submittedName>
        <fullName evidence="15">TonB-dependent siderophore receptor</fullName>
    </submittedName>
</protein>
<dbReference type="InterPro" id="IPR036942">
    <property type="entry name" value="Beta-barrel_TonB_sf"/>
</dbReference>
<evidence type="ECO:0000256" key="10">
    <source>
        <dbReference type="PROSITE-ProRule" id="PRU01360"/>
    </source>
</evidence>
<evidence type="ECO:0000313" key="16">
    <source>
        <dbReference type="Proteomes" id="UP001301152"/>
    </source>
</evidence>
<name>A0ABT3QCF5_9PROT</name>